<dbReference type="EMBL" id="JAHRGL010000011">
    <property type="protein sequence ID" value="MBV2131980.1"/>
    <property type="molecule type" value="Genomic_DNA"/>
</dbReference>
<dbReference type="RefSeq" id="WP_217679893.1">
    <property type="nucleotide sequence ID" value="NZ_JAHRGL010000011.1"/>
</dbReference>
<keyword evidence="3" id="KW-1185">Reference proteome</keyword>
<accession>A0ABS6MTA3</accession>
<protein>
    <submittedName>
        <fullName evidence="2">Oxidoreductase</fullName>
    </submittedName>
</protein>
<comment type="caution">
    <text evidence="2">The sequence shown here is derived from an EMBL/GenBank/DDBJ whole genome shotgun (WGS) entry which is preliminary data.</text>
</comment>
<feature type="domain" description="FAD-binding FR-type" evidence="1">
    <location>
        <begin position="4"/>
        <end position="103"/>
    </location>
</feature>
<sequence length="281" mass="30453">MLELTPRALRLLDCYDDGEEARHFRLRIEQPQAGDRAVIPGQFFMLGLPGLGEAPFTYVSPPNGAGEFSALIRRSGRLTAQLFERTPGAVFGYRGPFGKGWPLLLGARRVLVVAGGCGLAPLAGWIEEALRHPAPPHVRVLYGARHAAAQVLERERARWRAALPLIETLDQGGAEALRGSPLAQLDRLFAEEVPQVVLCCGPEGFMLAIAKACVRRGVAVDSIWLSVERRMHCAVGLCGHCYIADSYACVDGPTYRYDHYLTLLARGNGRGALGELGVGPC</sequence>
<organism evidence="2 3">
    <name type="scientific">Geopseudomonas aromaticivorans</name>
    <dbReference type="NCBI Taxonomy" id="2849492"/>
    <lineage>
        <taxon>Bacteria</taxon>
        <taxon>Pseudomonadati</taxon>
        <taxon>Pseudomonadota</taxon>
        <taxon>Gammaproteobacteria</taxon>
        <taxon>Pseudomonadales</taxon>
        <taxon>Pseudomonadaceae</taxon>
        <taxon>Geopseudomonas</taxon>
    </lineage>
</organism>
<evidence type="ECO:0000313" key="2">
    <source>
        <dbReference type="EMBL" id="MBV2131980.1"/>
    </source>
</evidence>
<name>A0ABS6MTA3_9GAMM</name>
<dbReference type="PANTHER" id="PTHR43513:SF3">
    <property type="entry name" value="DIHYDROOROTATE DEHYDROGENASE B (NAD(+)), ELECTRON TRANSFER SUBUNIT-RELATED"/>
    <property type="match status" value="1"/>
</dbReference>
<dbReference type="InterPro" id="IPR050353">
    <property type="entry name" value="PyrK_electron_transfer"/>
</dbReference>
<dbReference type="InterPro" id="IPR017927">
    <property type="entry name" value="FAD-bd_FR_type"/>
</dbReference>
<dbReference type="InterPro" id="IPR019480">
    <property type="entry name" value="Dihydroorotate_DH_Fe-S-bd"/>
</dbReference>
<dbReference type="PIRSF" id="PIRSF006816">
    <property type="entry name" value="Cyc3_hyd_g"/>
    <property type="match status" value="1"/>
</dbReference>
<dbReference type="PANTHER" id="PTHR43513">
    <property type="entry name" value="DIHYDROOROTATE DEHYDROGENASE B (NAD(+)), ELECTRON TRANSFER SUBUNIT"/>
    <property type="match status" value="1"/>
</dbReference>
<dbReference type="InterPro" id="IPR012165">
    <property type="entry name" value="Cyt_c3_hydrogenase_gsu"/>
</dbReference>
<reference evidence="2 3" key="1">
    <citation type="submission" date="2021-06" db="EMBL/GenBank/DDBJ databases">
        <title>Differences between aerobic and microaerobic xylene degrading microbial communities.</title>
        <authorList>
            <person name="Banerjee S."/>
            <person name="Tancsics A."/>
        </authorList>
    </citation>
    <scope>NUCLEOTIDE SEQUENCE [LARGE SCALE GENOMIC DNA]</scope>
    <source>
        <strain evidence="2 3">MAP12</strain>
    </source>
</reference>
<dbReference type="InterPro" id="IPR001433">
    <property type="entry name" value="OxRdtase_FAD/NAD-bd"/>
</dbReference>
<dbReference type="Proteomes" id="UP000813068">
    <property type="component" value="Unassembled WGS sequence"/>
</dbReference>
<evidence type="ECO:0000259" key="1">
    <source>
        <dbReference type="PROSITE" id="PS51384"/>
    </source>
</evidence>
<dbReference type="PROSITE" id="PS51384">
    <property type="entry name" value="FAD_FR"/>
    <property type="match status" value="1"/>
</dbReference>
<gene>
    <name evidence="2" type="ORF">KRX52_04100</name>
</gene>
<evidence type="ECO:0000313" key="3">
    <source>
        <dbReference type="Proteomes" id="UP000813068"/>
    </source>
</evidence>
<proteinExistence type="predicted"/>
<dbReference type="Pfam" id="PF10418">
    <property type="entry name" value="DHODB_Fe-S_bind"/>
    <property type="match status" value="1"/>
</dbReference>
<dbReference type="Pfam" id="PF00175">
    <property type="entry name" value="NAD_binding_1"/>
    <property type="match status" value="1"/>
</dbReference>